<dbReference type="Pfam" id="PF08245">
    <property type="entry name" value="Mur_ligase_M"/>
    <property type="match status" value="1"/>
</dbReference>
<comment type="catalytic activity">
    <reaction evidence="10 11">
        <text>D-alanyl-D-alanine + UDP-N-acetyl-alpha-D-muramoyl-L-alanyl-gamma-D-glutamyl-meso-2,6-diaminopimelate + ATP = UDP-N-acetyl-alpha-D-muramoyl-L-alanyl-gamma-D-glutamyl-meso-2,6-diaminopimeloyl-D-alanyl-D-alanine + ADP + phosphate + H(+)</text>
        <dbReference type="Rhea" id="RHEA:28374"/>
        <dbReference type="ChEBI" id="CHEBI:15378"/>
        <dbReference type="ChEBI" id="CHEBI:30616"/>
        <dbReference type="ChEBI" id="CHEBI:43474"/>
        <dbReference type="ChEBI" id="CHEBI:57822"/>
        <dbReference type="ChEBI" id="CHEBI:61386"/>
        <dbReference type="ChEBI" id="CHEBI:83905"/>
        <dbReference type="ChEBI" id="CHEBI:456216"/>
        <dbReference type="EC" id="6.3.2.10"/>
    </reaction>
</comment>
<dbReference type="HAMAP" id="MF_02019">
    <property type="entry name" value="MurF"/>
    <property type="match status" value="1"/>
</dbReference>
<comment type="subcellular location">
    <subcellularLocation>
        <location evidence="10 11">Cytoplasm</location>
    </subcellularLocation>
</comment>
<evidence type="ECO:0000256" key="1">
    <source>
        <dbReference type="ARBA" id="ARBA00022490"/>
    </source>
</evidence>
<keyword evidence="6 10" id="KW-0133">Cell shape</keyword>
<organism evidence="15 16">
    <name type="scientific">Aeromicrobium piscarium</name>
    <dbReference type="NCBI Taxonomy" id="2590901"/>
    <lineage>
        <taxon>Bacteria</taxon>
        <taxon>Bacillati</taxon>
        <taxon>Actinomycetota</taxon>
        <taxon>Actinomycetes</taxon>
        <taxon>Propionibacteriales</taxon>
        <taxon>Nocardioidaceae</taxon>
        <taxon>Aeromicrobium</taxon>
    </lineage>
</organism>
<dbReference type="NCBIfam" id="TIGR01143">
    <property type="entry name" value="murF"/>
    <property type="match status" value="1"/>
</dbReference>
<evidence type="ECO:0000256" key="4">
    <source>
        <dbReference type="ARBA" id="ARBA00022741"/>
    </source>
</evidence>
<keyword evidence="7 10" id="KW-0573">Peptidoglycan synthesis</keyword>
<evidence type="ECO:0000313" key="16">
    <source>
        <dbReference type="Proteomes" id="UP000316988"/>
    </source>
</evidence>
<dbReference type="GO" id="GO:0008360">
    <property type="term" value="P:regulation of cell shape"/>
    <property type="evidence" value="ECO:0007669"/>
    <property type="project" value="UniProtKB-KW"/>
</dbReference>
<dbReference type="Pfam" id="PF01225">
    <property type="entry name" value="Mur_ligase"/>
    <property type="match status" value="1"/>
</dbReference>
<dbReference type="UniPathway" id="UPA00219"/>
<dbReference type="InterPro" id="IPR035911">
    <property type="entry name" value="MurE/MurF_N"/>
</dbReference>
<evidence type="ECO:0000256" key="5">
    <source>
        <dbReference type="ARBA" id="ARBA00022840"/>
    </source>
</evidence>
<evidence type="ECO:0000256" key="9">
    <source>
        <dbReference type="ARBA" id="ARBA00023316"/>
    </source>
</evidence>
<keyword evidence="8 10" id="KW-0131">Cell cycle</keyword>
<dbReference type="EMBL" id="VLNT01000006">
    <property type="protein sequence ID" value="TSD63211.1"/>
    <property type="molecule type" value="Genomic_DNA"/>
</dbReference>
<evidence type="ECO:0000256" key="8">
    <source>
        <dbReference type="ARBA" id="ARBA00023306"/>
    </source>
</evidence>
<proteinExistence type="inferred from homology"/>
<dbReference type="GO" id="GO:0051301">
    <property type="term" value="P:cell division"/>
    <property type="evidence" value="ECO:0007669"/>
    <property type="project" value="UniProtKB-KW"/>
</dbReference>
<evidence type="ECO:0000259" key="14">
    <source>
        <dbReference type="Pfam" id="PF08245"/>
    </source>
</evidence>
<dbReference type="PANTHER" id="PTHR43024">
    <property type="entry name" value="UDP-N-ACETYLMURAMOYL-TRIPEPTIDE--D-ALANYL-D-ALANINE LIGASE"/>
    <property type="match status" value="1"/>
</dbReference>
<evidence type="ECO:0000256" key="10">
    <source>
        <dbReference type="HAMAP-Rule" id="MF_02019"/>
    </source>
</evidence>
<feature type="domain" description="Mur ligase N-terminal catalytic" evidence="12">
    <location>
        <begin position="30"/>
        <end position="87"/>
    </location>
</feature>
<accession>A0A554SA38</accession>
<protein>
    <recommendedName>
        <fullName evidence="10 11">UDP-N-acetylmuramoyl-tripeptide--D-alanyl-D-alanine ligase</fullName>
        <ecNumber evidence="10 11">6.3.2.10</ecNumber>
    </recommendedName>
    <alternativeName>
        <fullName evidence="10">D-alanyl-D-alanine-adding enzyme</fullName>
    </alternativeName>
</protein>
<keyword evidence="9 10" id="KW-0961">Cell wall biogenesis/degradation</keyword>
<dbReference type="PANTHER" id="PTHR43024:SF1">
    <property type="entry name" value="UDP-N-ACETYLMURAMOYL-TRIPEPTIDE--D-ALANYL-D-ALANINE LIGASE"/>
    <property type="match status" value="1"/>
</dbReference>
<keyword evidence="16" id="KW-1185">Reference proteome</keyword>
<dbReference type="InterPro" id="IPR036615">
    <property type="entry name" value="Mur_ligase_C_dom_sf"/>
</dbReference>
<evidence type="ECO:0000313" key="15">
    <source>
        <dbReference type="EMBL" id="TSD63211.1"/>
    </source>
</evidence>
<evidence type="ECO:0000256" key="11">
    <source>
        <dbReference type="RuleBase" id="RU004136"/>
    </source>
</evidence>
<keyword evidence="4 10" id="KW-0547">Nucleotide-binding</keyword>
<feature type="domain" description="Mur ligase C-terminal" evidence="13">
    <location>
        <begin position="320"/>
        <end position="441"/>
    </location>
</feature>
<dbReference type="GO" id="GO:0008766">
    <property type="term" value="F:UDP-N-acetylmuramoylalanyl-D-glutamyl-2,6-diaminopimelate-D-alanyl-D-alanine ligase activity"/>
    <property type="evidence" value="ECO:0007669"/>
    <property type="project" value="RHEA"/>
</dbReference>
<dbReference type="Proteomes" id="UP000316988">
    <property type="component" value="Unassembled WGS sequence"/>
</dbReference>
<feature type="domain" description="Mur ligase central" evidence="14">
    <location>
        <begin position="110"/>
        <end position="297"/>
    </location>
</feature>
<evidence type="ECO:0000259" key="13">
    <source>
        <dbReference type="Pfam" id="PF02875"/>
    </source>
</evidence>
<comment type="function">
    <text evidence="10 11">Involved in cell wall formation. Catalyzes the final step in the synthesis of UDP-N-acetylmuramoyl-pentapeptide, the precursor of murein.</text>
</comment>
<keyword evidence="1 10" id="KW-0963">Cytoplasm</keyword>
<dbReference type="AlphaFoldDB" id="A0A554SA38"/>
<keyword evidence="3 10" id="KW-0132">Cell division</keyword>
<evidence type="ECO:0000259" key="12">
    <source>
        <dbReference type="Pfam" id="PF01225"/>
    </source>
</evidence>
<dbReference type="Pfam" id="PF02875">
    <property type="entry name" value="Mur_ligase_C"/>
    <property type="match status" value="1"/>
</dbReference>
<dbReference type="SUPFAM" id="SSF63418">
    <property type="entry name" value="MurE/MurF N-terminal domain"/>
    <property type="match status" value="1"/>
</dbReference>
<dbReference type="Gene3D" id="3.40.1190.10">
    <property type="entry name" value="Mur-like, catalytic domain"/>
    <property type="match status" value="1"/>
</dbReference>
<dbReference type="Gene3D" id="3.90.190.20">
    <property type="entry name" value="Mur ligase, C-terminal domain"/>
    <property type="match status" value="1"/>
</dbReference>
<dbReference type="InterPro" id="IPR036565">
    <property type="entry name" value="Mur-like_cat_sf"/>
</dbReference>
<evidence type="ECO:0000256" key="7">
    <source>
        <dbReference type="ARBA" id="ARBA00022984"/>
    </source>
</evidence>
<evidence type="ECO:0000256" key="6">
    <source>
        <dbReference type="ARBA" id="ARBA00022960"/>
    </source>
</evidence>
<dbReference type="InterPro" id="IPR051046">
    <property type="entry name" value="MurCDEF_CellWall_CoF430Synth"/>
</dbReference>
<gene>
    <name evidence="10" type="primary">murF</name>
    <name evidence="15" type="ORF">FNM00_09090</name>
</gene>
<dbReference type="GO" id="GO:0005737">
    <property type="term" value="C:cytoplasm"/>
    <property type="evidence" value="ECO:0007669"/>
    <property type="project" value="UniProtKB-SubCell"/>
</dbReference>
<sequence>MIAGLTAADIAEITGGALRADPGLAVPGPVVIDSRETAPGAIFAAMAGDHADGHRFVPGALADGAALALVTAEVEGPAVVVDDVPAAMAALARRSLEVLRERGEITVIAITGSQGKTSVKDMLAGVLGDQAPTVAPRGSFNNELGVPLTVLRADADTRYLVVEMGARGIGHIAYLCGIAPPDIGVVLNVGSAHLGEFGTPEITALAKGELVEAVGSGGVAVLNADDHRVAAMASRTAARVATFGFAGEDVRLTGEVTTDAAGHPHVLARVEGADRDLTVAQLGPHQVLNAAAALAAARAAGIATEAAVASLATAGPRSPMRMERHERADGVIVVNDAYNANPESMEAALRALAGLADTAHSVAVLGSMLELGERAREDHEAVGALAASLGIGRVIAVGDHAEDIARGAGAIAEVAATPADAIRTLDRSLRPGHVVLVKASRGERLERVADALLAADR</sequence>
<evidence type="ECO:0000256" key="2">
    <source>
        <dbReference type="ARBA" id="ARBA00022598"/>
    </source>
</evidence>
<evidence type="ECO:0000256" key="3">
    <source>
        <dbReference type="ARBA" id="ARBA00022618"/>
    </source>
</evidence>
<reference evidence="15 16" key="1">
    <citation type="submission" date="2019-07" db="EMBL/GenBank/DDBJ databases">
        <authorList>
            <person name="Zhao L.H."/>
        </authorList>
    </citation>
    <scope>NUCLEOTIDE SEQUENCE [LARGE SCALE GENOMIC DNA]</scope>
    <source>
        <strain evidence="15 16">Co35</strain>
    </source>
</reference>
<dbReference type="SUPFAM" id="SSF53244">
    <property type="entry name" value="MurD-like peptide ligases, peptide-binding domain"/>
    <property type="match status" value="1"/>
</dbReference>
<dbReference type="InterPro" id="IPR013221">
    <property type="entry name" value="Mur_ligase_cen"/>
</dbReference>
<dbReference type="EC" id="6.3.2.10" evidence="10 11"/>
<dbReference type="Gene3D" id="3.40.1390.10">
    <property type="entry name" value="MurE/MurF, N-terminal domain"/>
    <property type="match status" value="1"/>
</dbReference>
<keyword evidence="5 10" id="KW-0067">ATP-binding</keyword>
<dbReference type="OrthoDB" id="9800958at2"/>
<dbReference type="InterPro" id="IPR000713">
    <property type="entry name" value="Mur_ligase_N"/>
</dbReference>
<dbReference type="InterPro" id="IPR004101">
    <property type="entry name" value="Mur_ligase_C"/>
</dbReference>
<name>A0A554SA38_9ACTN</name>
<dbReference type="GO" id="GO:0071555">
    <property type="term" value="P:cell wall organization"/>
    <property type="evidence" value="ECO:0007669"/>
    <property type="project" value="UniProtKB-KW"/>
</dbReference>
<dbReference type="GO" id="GO:0047480">
    <property type="term" value="F:UDP-N-acetylmuramoyl-tripeptide-D-alanyl-D-alanine ligase activity"/>
    <property type="evidence" value="ECO:0007669"/>
    <property type="project" value="UniProtKB-UniRule"/>
</dbReference>
<feature type="binding site" evidence="10">
    <location>
        <begin position="112"/>
        <end position="118"/>
    </location>
    <ligand>
        <name>ATP</name>
        <dbReference type="ChEBI" id="CHEBI:30616"/>
    </ligand>
</feature>
<comment type="pathway">
    <text evidence="10 11">Cell wall biogenesis; peptidoglycan biosynthesis.</text>
</comment>
<dbReference type="GO" id="GO:0005524">
    <property type="term" value="F:ATP binding"/>
    <property type="evidence" value="ECO:0007669"/>
    <property type="project" value="UniProtKB-UniRule"/>
</dbReference>
<dbReference type="SUPFAM" id="SSF53623">
    <property type="entry name" value="MurD-like peptide ligases, catalytic domain"/>
    <property type="match status" value="1"/>
</dbReference>
<comment type="similarity">
    <text evidence="10">Belongs to the MurCDEF family. MurF subfamily.</text>
</comment>
<dbReference type="GO" id="GO:0009252">
    <property type="term" value="P:peptidoglycan biosynthetic process"/>
    <property type="evidence" value="ECO:0007669"/>
    <property type="project" value="UniProtKB-UniRule"/>
</dbReference>
<dbReference type="InterPro" id="IPR005863">
    <property type="entry name" value="UDP-N-AcMur_synth"/>
</dbReference>
<comment type="caution">
    <text evidence="15">The sequence shown here is derived from an EMBL/GenBank/DDBJ whole genome shotgun (WGS) entry which is preliminary data.</text>
</comment>
<keyword evidence="2 10" id="KW-0436">Ligase</keyword>